<name>A0A1W2DFK1_9PSEU</name>
<evidence type="ECO:0000256" key="16">
    <source>
        <dbReference type="ARBA" id="ARBA00038848"/>
    </source>
</evidence>
<dbReference type="SUPFAM" id="SSF54637">
    <property type="entry name" value="Thioesterase/thiol ester dehydrase-isomerase"/>
    <property type="match status" value="1"/>
</dbReference>
<keyword evidence="27" id="KW-1185">Reference proteome</keyword>
<dbReference type="GO" id="GO:0016787">
    <property type="term" value="F:hydrolase activity"/>
    <property type="evidence" value="ECO:0007669"/>
    <property type="project" value="UniProtKB-KW"/>
</dbReference>
<evidence type="ECO:0000256" key="9">
    <source>
        <dbReference type="ARBA" id="ARBA00022946"/>
    </source>
</evidence>
<dbReference type="Gene3D" id="1.20.58.350">
    <property type="entry name" value="Thioesterase/thiol ester dehydrase-isomerase"/>
    <property type="match status" value="1"/>
</dbReference>
<keyword evidence="7" id="KW-0378">Hydrolase</keyword>
<evidence type="ECO:0000256" key="12">
    <source>
        <dbReference type="ARBA" id="ARBA00023273"/>
    </source>
</evidence>
<comment type="catalytic activity">
    <reaction evidence="23">
        <text>tetradecanoyl-CoA + H2O = tetradecanoate + CoA + H(+)</text>
        <dbReference type="Rhea" id="RHEA:40119"/>
        <dbReference type="ChEBI" id="CHEBI:15377"/>
        <dbReference type="ChEBI" id="CHEBI:15378"/>
        <dbReference type="ChEBI" id="CHEBI:30807"/>
        <dbReference type="ChEBI" id="CHEBI:57287"/>
        <dbReference type="ChEBI" id="CHEBI:57385"/>
    </reaction>
    <physiologicalReaction direction="left-to-right" evidence="23">
        <dbReference type="Rhea" id="RHEA:40120"/>
    </physiologicalReaction>
</comment>
<evidence type="ECO:0000256" key="8">
    <source>
        <dbReference type="ARBA" id="ARBA00022832"/>
    </source>
</evidence>
<keyword evidence="10" id="KW-0443">Lipid metabolism</keyword>
<gene>
    <name evidence="26" type="ORF">SAMN05660733_02982</name>
</gene>
<dbReference type="STRING" id="40571.SAMN05660733_02982"/>
<evidence type="ECO:0000256" key="17">
    <source>
        <dbReference type="ARBA" id="ARBA00040123"/>
    </source>
</evidence>
<dbReference type="EMBL" id="FWYC01000007">
    <property type="protein sequence ID" value="SMC96287.1"/>
    <property type="molecule type" value="Genomic_DNA"/>
</dbReference>
<dbReference type="PANTHER" id="PTHR12418:SF19">
    <property type="entry name" value="ACYL-COENZYME A THIOESTERASE THEM4"/>
    <property type="match status" value="1"/>
</dbReference>
<keyword evidence="5" id="KW-0963">Cytoplasm</keyword>
<protein>
    <recommendedName>
        <fullName evidence="17">Acyl-coenzyme A thioesterase THEM4</fullName>
        <ecNumber evidence="16">3.1.2.2</ecNumber>
    </recommendedName>
    <alternativeName>
        <fullName evidence="18">Thioesterase superfamily member 4</fullName>
    </alternativeName>
</protein>
<comment type="similarity">
    <text evidence="15">Belongs to the THEM4/THEM5 thioesterase family.</text>
</comment>
<proteinExistence type="inferred from homology"/>
<evidence type="ECO:0000256" key="3">
    <source>
        <dbReference type="ARBA" id="ARBA00004632"/>
    </source>
</evidence>
<dbReference type="PANTHER" id="PTHR12418">
    <property type="entry name" value="ACYL-COENZYME A THIOESTERASE THEM4"/>
    <property type="match status" value="1"/>
</dbReference>
<dbReference type="RefSeq" id="WP_030477365.1">
    <property type="nucleotide sequence ID" value="NZ_FWYC01000007.1"/>
</dbReference>
<evidence type="ECO:0000256" key="13">
    <source>
        <dbReference type="ARBA" id="ARBA00035852"/>
    </source>
</evidence>
<evidence type="ECO:0000313" key="27">
    <source>
        <dbReference type="Proteomes" id="UP000192840"/>
    </source>
</evidence>
<dbReference type="InterPro" id="IPR029069">
    <property type="entry name" value="HotDog_dom_sf"/>
</dbReference>
<evidence type="ECO:0000256" key="11">
    <source>
        <dbReference type="ARBA" id="ARBA00023136"/>
    </source>
</evidence>
<evidence type="ECO:0000259" key="24">
    <source>
        <dbReference type="Pfam" id="PF03061"/>
    </source>
</evidence>
<evidence type="ECO:0000256" key="5">
    <source>
        <dbReference type="ARBA" id="ARBA00022490"/>
    </source>
</evidence>
<dbReference type="InterPro" id="IPR052365">
    <property type="entry name" value="THEM4/THEM5_acyl-CoA_thioest"/>
</dbReference>
<keyword evidence="8" id="KW-0276">Fatty acid metabolism</keyword>
<feature type="domain" description="RHA1-ro05818 N-terminal helical" evidence="25">
    <location>
        <begin position="8"/>
        <end position="64"/>
    </location>
</feature>
<comment type="subcellular location">
    <subcellularLocation>
        <location evidence="3">Cell projection</location>
        <location evidence="3">Ruffle membrane</location>
    </subcellularLocation>
    <subcellularLocation>
        <location evidence="2">Cytoplasm</location>
    </subcellularLocation>
    <subcellularLocation>
        <location evidence="1">Membrane</location>
        <topology evidence="1">Peripheral membrane protein</topology>
    </subcellularLocation>
</comment>
<reference evidence="27" key="1">
    <citation type="submission" date="2017-04" db="EMBL/GenBank/DDBJ databases">
        <authorList>
            <person name="Varghese N."/>
            <person name="Submissions S."/>
        </authorList>
    </citation>
    <scope>NUCLEOTIDE SEQUENCE [LARGE SCALE GENOMIC DNA]</scope>
    <source>
        <strain evidence="27">DSM 44073</strain>
    </source>
</reference>
<evidence type="ECO:0000256" key="20">
    <source>
        <dbReference type="ARBA" id="ARBA00047734"/>
    </source>
</evidence>
<evidence type="ECO:0000256" key="14">
    <source>
        <dbReference type="ARBA" id="ARBA00037002"/>
    </source>
</evidence>
<evidence type="ECO:0000259" key="25">
    <source>
        <dbReference type="Pfam" id="PF20859"/>
    </source>
</evidence>
<dbReference type="Gene3D" id="3.10.129.10">
    <property type="entry name" value="Hotdog Thioesterase"/>
    <property type="match status" value="1"/>
</dbReference>
<dbReference type="eggNOG" id="COG2050">
    <property type="taxonomic scope" value="Bacteria"/>
</dbReference>
<accession>A0A1W2DFK1</accession>
<evidence type="ECO:0000256" key="2">
    <source>
        <dbReference type="ARBA" id="ARBA00004496"/>
    </source>
</evidence>
<dbReference type="InterPro" id="IPR006683">
    <property type="entry name" value="Thioestr_dom"/>
</dbReference>
<evidence type="ECO:0000256" key="1">
    <source>
        <dbReference type="ARBA" id="ARBA00004170"/>
    </source>
</evidence>
<dbReference type="GO" id="GO:0016020">
    <property type="term" value="C:membrane"/>
    <property type="evidence" value="ECO:0007669"/>
    <property type="project" value="UniProtKB-SubCell"/>
</dbReference>
<comment type="catalytic activity">
    <reaction evidence="21">
        <text>decanoyl-CoA + H2O = decanoate + CoA + H(+)</text>
        <dbReference type="Rhea" id="RHEA:40059"/>
        <dbReference type="ChEBI" id="CHEBI:15377"/>
        <dbReference type="ChEBI" id="CHEBI:15378"/>
        <dbReference type="ChEBI" id="CHEBI:27689"/>
        <dbReference type="ChEBI" id="CHEBI:57287"/>
        <dbReference type="ChEBI" id="CHEBI:61430"/>
    </reaction>
    <physiologicalReaction direction="left-to-right" evidence="21">
        <dbReference type="Rhea" id="RHEA:40060"/>
    </physiologicalReaction>
</comment>
<evidence type="ECO:0000256" key="10">
    <source>
        <dbReference type="ARBA" id="ARBA00023098"/>
    </source>
</evidence>
<dbReference type="GO" id="GO:0006631">
    <property type="term" value="P:fatty acid metabolic process"/>
    <property type="evidence" value="ECO:0007669"/>
    <property type="project" value="UniProtKB-KW"/>
</dbReference>
<evidence type="ECO:0000256" key="22">
    <source>
        <dbReference type="ARBA" id="ARBA00048074"/>
    </source>
</evidence>
<dbReference type="Proteomes" id="UP000192840">
    <property type="component" value="Unassembled WGS sequence"/>
</dbReference>
<evidence type="ECO:0000256" key="18">
    <source>
        <dbReference type="ARBA" id="ARBA00043210"/>
    </source>
</evidence>
<evidence type="ECO:0000256" key="6">
    <source>
        <dbReference type="ARBA" id="ARBA00022703"/>
    </source>
</evidence>
<dbReference type="GO" id="GO:0005737">
    <property type="term" value="C:cytoplasm"/>
    <property type="evidence" value="ECO:0007669"/>
    <property type="project" value="UniProtKB-SubCell"/>
</dbReference>
<comment type="catalytic activity">
    <reaction evidence="13">
        <text>(5Z,8Z,11Z,14Z)-eicosatetraenoyl-CoA + H2O = (5Z,8Z,11Z,14Z)-eicosatetraenoate + CoA + H(+)</text>
        <dbReference type="Rhea" id="RHEA:40151"/>
        <dbReference type="ChEBI" id="CHEBI:15377"/>
        <dbReference type="ChEBI" id="CHEBI:15378"/>
        <dbReference type="ChEBI" id="CHEBI:32395"/>
        <dbReference type="ChEBI" id="CHEBI:57287"/>
        <dbReference type="ChEBI" id="CHEBI:57368"/>
    </reaction>
    <physiologicalReaction direction="left-to-right" evidence="13">
        <dbReference type="Rhea" id="RHEA:40152"/>
    </physiologicalReaction>
</comment>
<evidence type="ECO:0000256" key="7">
    <source>
        <dbReference type="ARBA" id="ARBA00022801"/>
    </source>
</evidence>
<dbReference type="AlphaFoldDB" id="A0A1W2DFK1"/>
<evidence type="ECO:0000256" key="23">
    <source>
        <dbReference type="ARBA" id="ARBA00048180"/>
    </source>
</evidence>
<dbReference type="CDD" id="cd03443">
    <property type="entry name" value="PaaI_thioesterase"/>
    <property type="match status" value="1"/>
</dbReference>
<keyword evidence="6" id="KW-0053">Apoptosis</keyword>
<comment type="catalytic activity">
    <reaction evidence="20">
        <text>hexadecanoyl-CoA + H2O = hexadecanoate + CoA + H(+)</text>
        <dbReference type="Rhea" id="RHEA:16645"/>
        <dbReference type="ChEBI" id="CHEBI:7896"/>
        <dbReference type="ChEBI" id="CHEBI:15377"/>
        <dbReference type="ChEBI" id="CHEBI:15378"/>
        <dbReference type="ChEBI" id="CHEBI:57287"/>
        <dbReference type="ChEBI" id="CHEBI:57379"/>
        <dbReference type="EC" id="3.1.2.2"/>
    </reaction>
    <physiologicalReaction direction="left-to-right" evidence="20">
        <dbReference type="Rhea" id="RHEA:16646"/>
    </physiologicalReaction>
</comment>
<evidence type="ECO:0000256" key="19">
    <source>
        <dbReference type="ARBA" id="ARBA00047588"/>
    </source>
</evidence>
<organism evidence="26 27">
    <name type="scientific">Lentzea albidocapillata</name>
    <dbReference type="NCBI Taxonomy" id="40571"/>
    <lineage>
        <taxon>Bacteria</taxon>
        <taxon>Bacillati</taxon>
        <taxon>Actinomycetota</taxon>
        <taxon>Actinomycetes</taxon>
        <taxon>Pseudonocardiales</taxon>
        <taxon>Pseudonocardiaceae</taxon>
        <taxon>Lentzea</taxon>
    </lineage>
</organism>
<evidence type="ECO:0000256" key="15">
    <source>
        <dbReference type="ARBA" id="ARBA00038456"/>
    </source>
</evidence>
<dbReference type="InterPro" id="IPR048654">
    <property type="entry name" value="RHA1_ro05818_N"/>
</dbReference>
<evidence type="ECO:0000256" key="4">
    <source>
        <dbReference type="ARBA" id="ARBA00022475"/>
    </source>
</evidence>
<evidence type="ECO:0000313" key="26">
    <source>
        <dbReference type="EMBL" id="SMC96287.1"/>
    </source>
</evidence>
<comment type="catalytic activity">
    <reaction evidence="14">
        <text>(9Z)-octadecenoyl-CoA + H2O = (9Z)-octadecenoate + CoA + H(+)</text>
        <dbReference type="Rhea" id="RHEA:40139"/>
        <dbReference type="ChEBI" id="CHEBI:15377"/>
        <dbReference type="ChEBI" id="CHEBI:15378"/>
        <dbReference type="ChEBI" id="CHEBI:30823"/>
        <dbReference type="ChEBI" id="CHEBI:57287"/>
        <dbReference type="ChEBI" id="CHEBI:57387"/>
    </reaction>
    <physiologicalReaction direction="left-to-right" evidence="14">
        <dbReference type="Rhea" id="RHEA:40140"/>
    </physiologicalReaction>
</comment>
<keyword evidence="11" id="KW-0472">Membrane</keyword>
<dbReference type="Pfam" id="PF03061">
    <property type="entry name" value="4HBT"/>
    <property type="match status" value="1"/>
</dbReference>
<keyword evidence="9" id="KW-0809">Transit peptide</keyword>
<keyword evidence="4" id="KW-1003">Cell membrane</keyword>
<evidence type="ECO:0000256" key="21">
    <source>
        <dbReference type="ARBA" id="ARBA00047969"/>
    </source>
</evidence>
<feature type="domain" description="Thioesterase" evidence="24">
    <location>
        <begin position="117"/>
        <end position="185"/>
    </location>
</feature>
<sequence>MNPSPAVTAPVQQGGVQDVAAAARRVVDAIVRAGDAIAAQSGDLATALHGVADRIDLAAPPLAERMTTMWLPVDSRLHNPVNGLENPLAPPLEITEGADGDVAGSVTLGLPYQGPPGHVHGGISALLLDHVLGLANIRAGNSGMTARLALTYHRPLPLFEELSVTGRQASVDGRKIHATGTISADGHVAVSAEGLFVRPRAEPGR</sequence>
<comment type="catalytic activity">
    <reaction evidence="22">
        <text>dodecanoyl-CoA + H2O = dodecanoate + CoA + H(+)</text>
        <dbReference type="Rhea" id="RHEA:30135"/>
        <dbReference type="ChEBI" id="CHEBI:15377"/>
        <dbReference type="ChEBI" id="CHEBI:15378"/>
        <dbReference type="ChEBI" id="CHEBI:18262"/>
        <dbReference type="ChEBI" id="CHEBI:57287"/>
        <dbReference type="ChEBI" id="CHEBI:57375"/>
    </reaction>
    <physiologicalReaction direction="left-to-right" evidence="22">
        <dbReference type="Rhea" id="RHEA:30136"/>
    </physiologicalReaction>
</comment>
<dbReference type="EC" id="3.1.2.2" evidence="16"/>
<dbReference type="Pfam" id="PF20859">
    <property type="entry name" value="RHA1_ro05818_N"/>
    <property type="match status" value="1"/>
</dbReference>
<keyword evidence="12" id="KW-0966">Cell projection</keyword>
<dbReference type="OrthoDB" id="5242242at2"/>
<comment type="catalytic activity">
    <reaction evidence="19">
        <text>octanoyl-CoA + H2O = octanoate + CoA + H(+)</text>
        <dbReference type="Rhea" id="RHEA:30143"/>
        <dbReference type="ChEBI" id="CHEBI:15377"/>
        <dbReference type="ChEBI" id="CHEBI:15378"/>
        <dbReference type="ChEBI" id="CHEBI:25646"/>
        <dbReference type="ChEBI" id="CHEBI:57287"/>
        <dbReference type="ChEBI" id="CHEBI:57386"/>
    </reaction>
    <physiologicalReaction direction="left-to-right" evidence="19">
        <dbReference type="Rhea" id="RHEA:30144"/>
    </physiologicalReaction>
</comment>